<comment type="caution">
    <text evidence="16">The sequence shown here is derived from an EMBL/GenBank/DDBJ whole genome shotgun (WGS) entry which is preliminary data.</text>
</comment>
<evidence type="ECO:0000313" key="16">
    <source>
        <dbReference type="EMBL" id="KAA1423928.1"/>
    </source>
</evidence>
<evidence type="ECO:0000256" key="9">
    <source>
        <dbReference type="ARBA" id="ARBA00022833"/>
    </source>
</evidence>
<dbReference type="GO" id="GO:0008270">
    <property type="term" value="F:zinc ion binding"/>
    <property type="evidence" value="ECO:0007669"/>
    <property type="project" value="InterPro"/>
</dbReference>
<dbReference type="GO" id="GO:0016285">
    <property type="term" value="F:alanyl aminopeptidase activity"/>
    <property type="evidence" value="ECO:0007669"/>
    <property type="project" value="UniProtKB-EC"/>
</dbReference>
<keyword evidence="7" id="KW-0479">Metal-binding</keyword>
<dbReference type="CDD" id="cd09603">
    <property type="entry name" value="M1_APN_like"/>
    <property type="match status" value="1"/>
</dbReference>
<dbReference type="InterPro" id="IPR027268">
    <property type="entry name" value="Peptidase_M4/M1_CTD_sf"/>
</dbReference>
<keyword evidence="6" id="KW-0645">Protease</keyword>
<evidence type="ECO:0000259" key="14">
    <source>
        <dbReference type="Pfam" id="PF01433"/>
    </source>
</evidence>
<comment type="catalytic activity">
    <reaction evidence="1">
        <text>Release of an N-terminal amino acid, Xaa-|-Yaa- from a peptide, amide or arylamide. Xaa is preferably Ala, but may be most amino acids including Pro (slow action). When a terminal hydrophobic residue is followed by a prolyl residue, the two may be released as an intact Xaa-Pro dipeptide.</text>
        <dbReference type="EC" id="3.4.11.2"/>
    </reaction>
</comment>
<evidence type="ECO:0000256" key="7">
    <source>
        <dbReference type="ARBA" id="ARBA00022723"/>
    </source>
</evidence>
<keyword evidence="8" id="KW-0378">Hydrolase</keyword>
<feature type="region of interest" description="Disordered" evidence="13">
    <location>
        <begin position="1"/>
        <end position="23"/>
    </location>
</feature>
<dbReference type="Gene3D" id="2.60.40.1730">
    <property type="entry name" value="tricorn interacting facor f3 domain"/>
    <property type="match status" value="1"/>
</dbReference>
<dbReference type="SUPFAM" id="SSF63737">
    <property type="entry name" value="Leukotriene A4 hydrolase N-terminal domain"/>
    <property type="match status" value="1"/>
</dbReference>
<comment type="cofactor">
    <cofactor evidence="2">
        <name>Zn(2+)</name>
        <dbReference type="ChEBI" id="CHEBI:29105"/>
    </cofactor>
</comment>
<dbReference type="GO" id="GO:0008237">
    <property type="term" value="F:metallopeptidase activity"/>
    <property type="evidence" value="ECO:0007669"/>
    <property type="project" value="UniProtKB-KW"/>
</dbReference>
<dbReference type="Proteomes" id="UP000307768">
    <property type="component" value="Unassembled WGS sequence"/>
</dbReference>
<evidence type="ECO:0000256" key="8">
    <source>
        <dbReference type="ARBA" id="ARBA00022801"/>
    </source>
</evidence>
<sequence>MLRPRGQRRPGHRLPLTGLRPSPGGTCAGDPYFPVMGATGYDALTYHLYLDYTPVDASSGTLDATSTMTLRATETLSSFNLDLRGLDVASVRVNGLRATYTHTDGELTVTPRLPLLAHLPAVVTIDYGGTTGRPTDIEGSLYGWVSTSDGAMVVNEPDGAPTWFPVNDDPNDKAIYTFSITVPEGKAAIANGLPIGKPRTRDGRTTYRWFEPSPMASYLTTASVGDFDVTTTKTVDGLPIINAIDRDVTPANRTISDAALAKQADMIAFFSDHFGPYPFTSAGAIVDDDNVGYALETQSRAVYSRVAREGTVAHEIAHQWYGNTVSPHRWADIWLNEGFATFAAWMWAEQTGGQTVATSAAAVYATPATSPFWSTIVADPGPTGLFASAIYNRGALTLYELQQEIGAQDFATLLKAWPKKHRYATGSTSDFIALAERISGQDLGAFFDAWVYTGTKPTTW</sequence>
<dbReference type="OrthoDB" id="3885507at2"/>
<evidence type="ECO:0000256" key="1">
    <source>
        <dbReference type="ARBA" id="ARBA00000098"/>
    </source>
</evidence>
<feature type="domain" description="Aminopeptidase N-like N-terminal" evidence="15">
    <location>
        <begin position="56"/>
        <end position="219"/>
    </location>
</feature>
<evidence type="ECO:0000256" key="4">
    <source>
        <dbReference type="ARBA" id="ARBA00012564"/>
    </source>
</evidence>
<evidence type="ECO:0000256" key="10">
    <source>
        <dbReference type="ARBA" id="ARBA00023049"/>
    </source>
</evidence>
<dbReference type="EC" id="3.4.11.2" evidence="4"/>
<dbReference type="InterPro" id="IPR014782">
    <property type="entry name" value="Peptidase_M1_dom"/>
</dbReference>
<gene>
    <name evidence="16" type="ORF">FE697_010280</name>
</gene>
<evidence type="ECO:0000256" key="2">
    <source>
        <dbReference type="ARBA" id="ARBA00001947"/>
    </source>
</evidence>
<dbReference type="InterPro" id="IPR042097">
    <property type="entry name" value="Aminopeptidase_N-like_N_sf"/>
</dbReference>
<evidence type="ECO:0000256" key="6">
    <source>
        <dbReference type="ARBA" id="ARBA00022670"/>
    </source>
</evidence>
<evidence type="ECO:0000259" key="15">
    <source>
        <dbReference type="Pfam" id="PF17900"/>
    </source>
</evidence>
<dbReference type="EMBL" id="VDFQ02000002">
    <property type="protein sequence ID" value="KAA1423928.1"/>
    <property type="molecule type" value="Genomic_DNA"/>
</dbReference>
<dbReference type="InterPro" id="IPR050344">
    <property type="entry name" value="Peptidase_M1_aminopeptidases"/>
</dbReference>
<dbReference type="AlphaFoldDB" id="A0A5Q6S0N3"/>
<evidence type="ECO:0000256" key="3">
    <source>
        <dbReference type="ARBA" id="ARBA00010136"/>
    </source>
</evidence>
<dbReference type="InterPro" id="IPR001930">
    <property type="entry name" value="Peptidase_M1"/>
</dbReference>
<dbReference type="PRINTS" id="PR00756">
    <property type="entry name" value="ALADIPTASE"/>
</dbReference>
<evidence type="ECO:0000256" key="12">
    <source>
        <dbReference type="ARBA" id="ARBA00031533"/>
    </source>
</evidence>
<dbReference type="Pfam" id="PF17900">
    <property type="entry name" value="Peptidase_M1_N"/>
    <property type="match status" value="1"/>
</dbReference>
<dbReference type="SUPFAM" id="SSF55486">
    <property type="entry name" value="Metalloproteases ('zincins'), catalytic domain"/>
    <property type="match status" value="1"/>
</dbReference>
<dbReference type="PANTHER" id="PTHR11533">
    <property type="entry name" value="PROTEASE M1 ZINC METALLOPROTEASE"/>
    <property type="match status" value="1"/>
</dbReference>
<dbReference type="PANTHER" id="PTHR11533:SF297">
    <property type="entry name" value="AMINOPEPTIDASE N"/>
    <property type="match status" value="1"/>
</dbReference>
<dbReference type="Pfam" id="PF01433">
    <property type="entry name" value="Peptidase_M1"/>
    <property type="match status" value="1"/>
</dbReference>
<keyword evidence="10" id="KW-0482">Metalloprotease</keyword>
<evidence type="ECO:0000256" key="13">
    <source>
        <dbReference type="SAM" id="MobiDB-lite"/>
    </source>
</evidence>
<evidence type="ECO:0000313" key="17">
    <source>
        <dbReference type="Proteomes" id="UP000307768"/>
    </source>
</evidence>
<evidence type="ECO:0000256" key="11">
    <source>
        <dbReference type="ARBA" id="ARBA00029811"/>
    </source>
</evidence>
<organism evidence="16 17">
    <name type="scientific">Mumia zhuanghuii</name>
    <dbReference type="NCBI Taxonomy" id="2585211"/>
    <lineage>
        <taxon>Bacteria</taxon>
        <taxon>Bacillati</taxon>
        <taxon>Actinomycetota</taxon>
        <taxon>Actinomycetes</taxon>
        <taxon>Propionibacteriales</taxon>
        <taxon>Nocardioidaceae</taxon>
        <taxon>Mumia</taxon>
    </lineage>
</organism>
<proteinExistence type="inferred from homology"/>
<comment type="similarity">
    <text evidence="3">Belongs to the peptidase M1 family.</text>
</comment>
<dbReference type="InterPro" id="IPR045357">
    <property type="entry name" value="Aminopeptidase_N-like_N"/>
</dbReference>
<protein>
    <recommendedName>
        <fullName evidence="5">Aminopeptidase N</fullName>
        <ecNumber evidence="4">3.4.11.2</ecNumber>
    </recommendedName>
    <alternativeName>
        <fullName evidence="11">Alanine aminopeptidase</fullName>
    </alternativeName>
    <alternativeName>
        <fullName evidence="12">Lysyl aminopeptidase</fullName>
    </alternativeName>
</protein>
<accession>A0A5Q6S0N3</accession>
<name>A0A5Q6S0N3_9ACTN</name>
<reference evidence="16 17" key="1">
    <citation type="submission" date="2019-09" db="EMBL/GenBank/DDBJ databases">
        <title>Mumia zhuanghuii sp. nov. isolated from the intestinal contents of plateau pika (Ochotona curzoniae) in the Qinghai-Tibet plateau of China.</title>
        <authorList>
            <person name="Tian Z."/>
        </authorList>
    </citation>
    <scope>NUCLEOTIDE SEQUENCE [LARGE SCALE GENOMIC DNA]</scope>
    <source>
        <strain evidence="17">350</strain>
    </source>
</reference>
<evidence type="ECO:0000256" key="5">
    <source>
        <dbReference type="ARBA" id="ARBA00015611"/>
    </source>
</evidence>
<dbReference type="GO" id="GO:0006508">
    <property type="term" value="P:proteolysis"/>
    <property type="evidence" value="ECO:0007669"/>
    <property type="project" value="UniProtKB-KW"/>
</dbReference>
<feature type="compositionally biased region" description="Basic residues" evidence="13">
    <location>
        <begin position="1"/>
        <end position="12"/>
    </location>
</feature>
<dbReference type="Gene3D" id="1.10.390.10">
    <property type="entry name" value="Neutral Protease Domain 2"/>
    <property type="match status" value="1"/>
</dbReference>
<feature type="domain" description="Peptidase M1 membrane alanine aminopeptidase" evidence="14">
    <location>
        <begin position="300"/>
        <end position="450"/>
    </location>
</feature>
<keyword evidence="9" id="KW-0862">Zinc</keyword>